<sequence length="352" mass="40681">MFLQFDINKDANDELVHQKLALINEETSPLMRMMWIYNADEPNRRTFENNICTFHIGNGYFLSVAHNLRMQAGFVRSIDADLYRAEILQKLDGSQNRLMEQHYFTDEYTRKRYLANSDPANLHTITNILKQKRFDTRWVTLAQKGICTPHVIFQFRENMFYKDADITRQFDANMQLYDADAHKYTFMLPVELVAAYYTEDVALYRIVDTPAEVIAKIPSLPVCYDLLEEDNAKLYCLQSSPGGAVGRLLNIARIEGLLDHFGVFQDDIGGNYLFERYRYLIKGYFRFGSSGAPYLYYNSARNSFVINAIQSEASGVQLSIKNDREGNYQYVNAIATPLHVLKDSLQSHIGRV</sequence>
<gene>
    <name evidence="1" type="ORF">GCM10023093_04810</name>
</gene>
<organism evidence="1 2">
    <name type="scientific">Nemorincola caseinilytica</name>
    <dbReference type="NCBI Taxonomy" id="2054315"/>
    <lineage>
        <taxon>Bacteria</taxon>
        <taxon>Pseudomonadati</taxon>
        <taxon>Bacteroidota</taxon>
        <taxon>Chitinophagia</taxon>
        <taxon>Chitinophagales</taxon>
        <taxon>Chitinophagaceae</taxon>
        <taxon>Nemorincola</taxon>
    </lineage>
</organism>
<keyword evidence="2" id="KW-1185">Reference proteome</keyword>
<comment type="caution">
    <text evidence="1">The sequence shown here is derived from an EMBL/GenBank/DDBJ whole genome shotgun (WGS) entry which is preliminary data.</text>
</comment>
<proteinExistence type="predicted"/>
<evidence type="ECO:0000313" key="2">
    <source>
        <dbReference type="Proteomes" id="UP001500067"/>
    </source>
</evidence>
<dbReference type="RefSeq" id="WP_345077987.1">
    <property type="nucleotide sequence ID" value="NZ_BAABFA010000005.1"/>
</dbReference>
<dbReference type="Proteomes" id="UP001500067">
    <property type="component" value="Unassembled WGS sequence"/>
</dbReference>
<accession>A0ABP8N719</accession>
<name>A0ABP8N719_9BACT</name>
<dbReference type="EMBL" id="BAABFA010000005">
    <property type="protein sequence ID" value="GAA4460989.1"/>
    <property type="molecule type" value="Genomic_DNA"/>
</dbReference>
<protein>
    <submittedName>
        <fullName evidence="1">Uncharacterized protein</fullName>
    </submittedName>
</protein>
<evidence type="ECO:0000313" key="1">
    <source>
        <dbReference type="EMBL" id="GAA4460989.1"/>
    </source>
</evidence>
<reference evidence="2" key="1">
    <citation type="journal article" date="2019" name="Int. J. Syst. Evol. Microbiol.">
        <title>The Global Catalogue of Microorganisms (GCM) 10K type strain sequencing project: providing services to taxonomists for standard genome sequencing and annotation.</title>
        <authorList>
            <consortium name="The Broad Institute Genomics Platform"/>
            <consortium name="The Broad Institute Genome Sequencing Center for Infectious Disease"/>
            <person name="Wu L."/>
            <person name="Ma J."/>
        </authorList>
    </citation>
    <scope>NUCLEOTIDE SEQUENCE [LARGE SCALE GENOMIC DNA]</scope>
    <source>
        <strain evidence="2">JCM 32105</strain>
    </source>
</reference>